<dbReference type="AlphaFoldDB" id="A0A2X0LYA8"/>
<proteinExistence type="predicted"/>
<protein>
    <submittedName>
        <fullName evidence="1">BQ5605_C002g01243 protein</fullName>
    </submittedName>
</protein>
<keyword evidence="2" id="KW-1185">Reference proteome</keyword>
<evidence type="ECO:0000313" key="2">
    <source>
        <dbReference type="Proteomes" id="UP000249464"/>
    </source>
</evidence>
<evidence type="ECO:0000313" key="1">
    <source>
        <dbReference type="EMBL" id="SGY31581.1"/>
    </source>
</evidence>
<dbReference type="Proteomes" id="UP000249464">
    <property type="component" value="Unassembled WGS sequence"/>
</dbReference>
<dbReference type="EMBL" id="FQNC01000041">
    <property type="protein sequence ID" value="SGY31581.1"/>
    <property type="molecule type" value="Genomic_DNA"/>
</dbReference>
<gene>
    <name evidence="1" type="primary">BQ5605_C002g01243</name>
    <name evidence="1" type="ORF">BQ5605_C002G01243</name>
</gene>
<reference evidence="1 2" key="1">
    <citation type="submission" date="2016-11" db="EMBL/GenBank/DDBJ databases">
        <authorList>
            <person name="Jaros S."/>
            <person name="Januszkiewicz K."/>
            <person name="Wedrychowicz H."/>
        </authorList>
    </citation>
    <scope>NUCLEOTIDE SEQUENCE [LARGE SCALE GENOMIC DNA]</scope>
</reference>
<organism evidence="1 2">
    <name type="scientific">Microbotryum silenes-dioicae</name>
    <dbReference type="NCBI Taxonomy" id="796604"/>
    <lineage>
        <taxon>Eukaryota</taxon>
        <taxon>Fungi</taxon>
        <taxon>Dikarya</taxon>
        <taxon>Basidiomycota</taxon>
        <taxon>Pucciniomycotina</taxon>
        <taxon>Microbotryomycetes</taxon>
        <taxon>Microbotryales</taxon>
        <taxon>Microbotryaceae</taxon>
        <taxon>Microbotryum</taxon>
    </lineage>
</organism>
<sequence length="46" mass="4844">MCGKTSSTSVLPAASGFFFLKATQSAVRQALTKPIAILPMARTRTS</sequence>
<name>A0A2X0LYA8_9BASI</name>
<accession>A0A2X0LYA8</accession>